<organism evidence="1 2">
    <name type="scientific">Dunaliella salina</name>
    <name type="common">Green alga</name>
    <name type="synonym">Protococcus salinus</name>
    <dbReference type="NCBI Taxonomy" id="3046"/>
    <lineage>
        <taxon>Eukaryota</taxon>
        <taxon>Viridiplantae</taxon>
        <taxon>Chlorophyta</taxon>
        <taxon>core chlorophytes</taxon>
        <taxon>Chlorophyceae</taxon>
        <taxon>CS clade</taxon>
        <taxon>Chlamydomonadales</taxon>
        <taxon>Dunaliellaceae</taxon>
        <taxon>Dunaliella</taxon>
    </lineage>
</organism>
<keyword evidence="2" id="KW-1185">Reference proteome</keyword>
<accession>A0ABQ7FVJ6</accession>
<evidence type="ECO:0008006" key="3">
    <source>
        <dbReference type="Google" id="ProtNLM"/>
    </source>
</evidence>
<reference evidence="1" key="1">
    <citation type="submission" date="2017-08" db="EMBL/GenBank/DDBJ databases">
        <authorList>
            <person name="Polle J.E."/>
            <person name="Barry K."/>
            <person name="Cushman J."/>
            <person name="Schmutz J."/>
            <person name="Tran D."/>
            <person name="Hathwaick L.T."/>
            <person name="Yim W.C."/>
            <person name="Jenkins J."/>
            <person name="Mckie-Krisberg Z.M."/>
            <person name="Prochnik S."/>
            <person name="Lindquist E."/>
            <person name="Dockter R.B."/>
            <person name="Adam C."/>
            <person name="Molina H."/>
            <person name="Bunkerborg J."/>
            <person name="Jin E."/>
            <person name="Buchheim M."/>
            <person name="Magnuson J."/>
        </authorList>
    </citation>
    <scope>NUCLEOTIDE SEQUENCE</scope>
    <source>
        <strain evidence="1">CCAP 19/18</strain>
    </source>
</reference>
<gene>
    <name evidence="1" type="ORF">DUNSADRAFT_3271</name>
</gene>
<dbReference type="EMBL" id="MU070956">
    <property type="protein sequence ID" value="KAF5826409.1"/>
    <property type="molecule type" value="Genomic_DNA"/>
</dbReference>
<evidence type="ECO:0000313" key="2">
    <source>
        <dbReference type="Proteomes" id="UP000815325"/>
    </source>
</evidence>
<comment type="caution">
    <text evidence="1">The sequence shown here is derived from an EMBL/GenBank/DDBJ whole genome shotgun (WGS) entry which is preliminary data.</text>
</comment>
<proteinExistence type="predicted"/>
<sequence length="152" mass="15886">MKNLDEAVLLKTPQPWTRALAGMEANNSASPAAADTIGAIGGSSHAHQAGSFAAAAGGGRPTTAHCLPTLALLERLAAAATPTRPQEVMEQGHQIERQCADARRSIKQGHTRQGSCDPLCTAQANRVSRKRSFAAMDGDVVDLVSTTNEDVE</sequence>
<name>A0ABQ7FVJ6_DUNSA</name>
<protein>
    <recommendedName>
        <fullName evidence="3">Encoded protein</fullName>
    </recommendedName>
</protein>
<dbReference type="Proteomes" id="UP000815325">
    <property type="component" value="Unassembled WGS sequence"/>
</dbReference>
<evidence type="ECO:0000313" key="1">
    <source>
        <dbReference type="EMBL" id="KAF5826409.1"/>
    </source>
</evidence>